<evidence type="ECO:0000256" key="4">
    <source>
        <dbReference type="ARBA" id="ARBA00023125"/>
    </source>
</evidence>
<keyword evidence="4" id="KW-0238">DNA-binding</keyword>
<dbReference type="Proteomes" id="UP000320722">
    <property type="component" value="Chromosome"/>
</dbReference>
<dbReference type="CDD" id="cd06171">
    <property type="entry name" value="Sigma70_r4"/>
    <property type="match status" value="1"/>
</dbReference>
<proteinExistence type="inferred from homology"/>
<keyword evidence="10" id="KW-1185">Reference proteome</keyword>
<dbReference type="Gene3D" id="1.10.1740.10">
    <property type="match status" value="1"/>
</dbReference>
<dbReference type="GO" id="GO:0016987">
    <property type="term" value="F:sigma factor activity"/>
    <property type="evidence" value="ECO:0007669"/>
    <property type="project" value="UniProtKB-KW"/>
</dbReference>
<evidence type="ECO:0000256" key="3">
    <source>
        <dbReference type="ARBA" id="ARBA00023082"/>
    </source>
</evidence>
<dbReference type="GO" id="GO:0006352">
    <property type="term" value="P:DNA-templated transcription initiation"/>
    <property type="evidence" value="ECO:0007669"/>
    <property type="project" value="InterPro"/>
</dbReference>
<evidence type="ECO:0000259" key="6">
    <source>
        <dbReference type="Pfam" id="PF04542"/>
    </source>
</evidence>
<evidence type="ECO:0000256" key="1">
    <source>
        <dbReference type="ARBA" id="ARBA00010641"/>
    </source>
</evidence>
<gene>
    <name evidence="8" type="primary">sigE_1</name>
    <name evidence="9" type="synonym">sigE_2</name>
    <name evidence="8" type="ORF">HG66A1_20680</name>
    <name evidence="9" type="ORF">V6x_20820</name>
</gene>
<evidence type="ECO:0000313" key="10">
    <source>
        <dbReference type="Proteomes" id="UP000320421"/>
    </source>
</evidence>
<dbReference type="InterPro" id="IPR013325">
    <property type="entry name" value="RNA_pol_sigma_r2"/>
</dbReference>
<keyword evidence="3" id="KW-0731">Sigma factor</keyword>
<keyword evidence="2" id="KW-0805">Transcription regulation</keyword>
<dbReference type="GO" id="GO:0003677">
    <property type="term" value="F:DNA binding"/>
    <property type="evidence" value="ECO:0007669"/>
    <property type="project" value="UniProtKB-KW"/>
</dbReference>
<reference evidence="10 11" key="1">
    <citation type="submission" date="2019-02" db="EMBL/GenBank/DDBJ databases">
        <title>Deep-cultivation of Planctomycetes and their phenomic and genomic characterization uncovers novel biology.</title>
        <authorList>
            <person name="Wiegand S."/>
            <person name="Jogler M."/>
            <person name="Boedeker C."/>
            <person name="Pinto D."/>
            <person name="Vollmers J."/>
            <person name="Rivas-Marin E."/>
            <person name="Kohn T."/>
            <person name="Peeters S.H."/>
            <person name="Heuer A."/>
            <person name="Rast P."/>
            <person name="Oberbeckmann S."/>
            <person name="Bunk B."/>
            <person name="Jeske O."/>
            <person name="Meyerdierks A."/>
            <person name="Storesund J.E."/>
            <person name="Kallscheuer N."/>
            <person name="Luecker S."/>
            <person name="Lage O.M."/>
            <person name="Pohl T."/>
            <person name="Merkel B.J."/>
            <person name="Hornburger P."/>
            <person name="Mueller R.-W."/>
            <person name="Bruemmer F."/>
            <person name="Labrenz M."/>
            <person name="Spormann A.M."/>
            <person name="Op den Camp H."/>
            <person name="Overmann J."/>
            <person name="Amann R."/>
            <person name="Jetten M.S.M."/>
            <person name="Mascher T."/>
            <person name="Medema M.H."/>
            <person name="Devos D.P."/>
            <person name="Kaster A.-K."/>
            <person name="Ovreas L."/>
            <person name="Rohde M."/>
            <person name="Galperin M.Y."/>
            <person name="Jogler C."/>
        </authorList>
    </citation>
    <scope>NUCLEOTIDE SEQUENCE [LARGE SCALE GENOMIC DNA]</scope>
    <source>
        <strain evidence="8 10">HG66A1</strain>
        <strain evidence="9 11">V6</strain>
    </source>
</reference>
<dbReference type="InterPro" id="IPR036388">
    <property type="entry name" value="WH-like_DNA-bd_sf"/>
</dbReference>
<evidence type="ECO:0000256" key="2">
    <source>
        <dbReference type="ARBA" id="ARBA00023015"/>
    </source>
</evidence>
<accession>A0A517PLN4</accession>
<evidence type="ECO:0000313" key="8">
    <source>
        <dbReference type="EMBL" id="QDT20283.1"/>
    </source>
</evidence>
<name>A0A517PLN4_9PLAN</name>
<dbReference type="Pfam" id="PF08281">
    <property type="entry name" value="Sigma70_r4_2"/>
    <property type="match status" value="1"/>
</dbReference>
<dbReference type="PANTHER" id="PTHR43133:SF8">
    <property type="entry name" value="RNA POLYMERASE SIGMA FACTOR HI_1459-RELATED"/>
    <property type="match status" value="1"/>
</dbReference>
<dbReference type="PANTHER" id="PTHR43133">
    <property type="entry name" value="RNA POLYMERASE ECF-TYPE SIGMA FACTO"/>
    <property type="match status" value="1"/>
</dbReference>
<organism evidence="8 10">
    <name type="scientific">Gimesia chilikensis</name>
    <dbReference type="NCBI Taxonomy" id="2605989"/>
    <lineage>
        <taxon>Bacteria</taxon>
        <taxon>Pseudomonadati</taxon>
        <taxon>Planctomycetota</taxon>
        <taxon>Planctomycetia</taxon>
        <taxon>Planctomycetales</taxon>
        <taxon>Planctomycetaceae</taxon>
        <taxon>Gimesia</taxon>
    </lineage>
</organism>
<dbReference type="InterPro" id="IPR014284">
    <property type="entry name" value="RNA_pol_sigma-70_dom"/>
</dbReference>
<dbReference type="EMBL" id="CP036347">
    <property type="protein sequence ID" value="QDU02380.1"/>
    <property type="molecule type" value="Genomic_DNA"/>
</dbReference>
<feature type="domain" description="RNA polymerase sigma factor 70 region 4 type 2" evidence="7">
    <location>
        <begin position="128"/>
        <end position="180"/>
    </location>
</feature>
<dbReference type="NCBIfam" id="TIGR02937">
    <property type="entry name" value="sigma70-ECF"/>
    <property type="match status" value="1"/>
</dbReference>
<protein>
    <submittedName>
        <fullName evidence="8">ECF RNA polymerase sigma factor SigE</fullName>
    </submittedName>
</protein>
<evidence type="ECO:0000256" key="5">
    <source>
        <dbReference type="ARBA" id="ARBA00023163"/>
    </source>
</evidence>
<keyword evidence="5" id="KW-0804">Transcription</keyword>
<dbReference type="InterPro" id="IPR013249">
    <property type="entry name" value="RNA_pol_sigma70_r4_t2"/>
</dbReference>
<evidence type="ECO:0000313" key="11">
    <source>
        <dbReference type="Proteomes" id="UP000320722"/>
    </source>
</evidence>
<dbReference type="Pfam" id="PF04542">
    <property type="entry name" value="Sigma70_r2"/>
    <property type="match status" value="1"/>
</dbReference>
<dbReference type="InterPro" id="IPR039425">
    <property type="entry name" value="RNA_pol_sigma-70-like"/>
</dbReference>
<dbReference type="InterPro" id="IPR007627">
    <property type="entry name" value="RNA_pol_sigma70_r2"/>
</dbReference>
<dbReference type="SUPFAM" id="SSF88946">
    <property type="entry name" value="Sigma2 domain of RNA polymerase sigma factors"/>
    <property type="match status" value="1"/>
</dbReference>
<dbReference type="InterPro" id="IPR013324">
    <property type="entry name" value="RNA_pol_sigma_r3/r4-like"/>
</dbReference>
<dbReference type="SUPFAM" id="SSF88659">
    <property type="entry name" value="Sigma3 and sigma4 domains of RNA polymerase sigma factors"/>
    <property type="match status" value="1"/>
</dbReference>
<sequence length="191" mass="22402">MSSKRATKRQNASLQALVDAETIEGCQARESHAQERLYGLCHARIYHLMVRMVGLQDAADLTQQIFLQAFRKIDQYAGQSKFETWFYRLAINEALQYLRKTRRRSHLSLTQEPMCQNQPEQNRRDMKELLEEALSRLEPEVLSVFILHEVEKLTYREIAEVKKIAEGTVGSRMNRARRELKQHLTDLGWEP</sequence>
<dbReference type="AlphaFoldDB" id="A0A517PLN4"/>
<comment type="similarity">
    <text evidence="1">Belongs to the sigma-70 factor family. ECF subfamily.</text>
</comment>
<dbReference type="Proteomes" id="UP000320421">
    <property type="component" value="Chromosome"/>
</dbReference>
<evidence type="ECO:0000259" key="7">
    <source>
        <dbReference type="Pfam" id="PF08281"/>
    </source>
</evidence>
<dbReference type="RefSeq" id="WP_197997079.1">
    <property type="nucleotide sequence ID" value="NZ_CP036266.1"/>
</dbReference>
<accession>A0A517WAU8</accession>
<dbReference type="EMBL" id="CP036266">
    <property type="protein sequence ID" value="QDT20283.1"/>
    <property type="molecule type" value="Genomic_DNA"/>
</dbReference>
<dbReference type="Gene3D" id="1.10.10.10">
    <property type="entry name" value="Winged helix-like DNA-binding domain superfamily/Winged helix DNA-binding domain"/>
    <property type="match status" value="1"/>
</dbReference>
<feature type="domain" description="RNA polymerase sigma-70 region 2" evidence="6">
    <location>
        <begin position="38"/>
        <end position="104"/>
    </location>
</feature>
<evidence type="ECO:0000313" key="9">
    <source>
        <dbReference type="EMBL" id="QDU02380.1"/>
    </source>
</evidence>